<feature type="compositionally biased region" description="Basic and acidic residues" evidence="1">
    <location>
        <begin position="84"/>
        <end position="102"/>
    </location>
</feature>
<reference evidence="3 4" key="1">
    <citation type="journal article" date="2016" name="Proc. Natl. Acad. Sci. U.S.A.">
        <title>Comparative genomics of biotechnologically important yeasts.</title>
        <authorList>
            <person name="Riley R."/>
            <person name="Haridas S."/>
            <person name="Wolfe K.H."/>
            <person name="Lopes M.R."/>
            <person name="Hittinger C.T."/>
            <person name="Goeker M."/>
            <person name="Salamov A.A."/>
            <person name="Wisecaver J.H."/>
            <person name="Long T.M."/>
            <person name="Calvey C.H."/>
            <person name="Aerts A.L."/>
            <person name="Barry K.W."/>
            <person name="Choi C."/>
            <person name="Clum A."/>
            <person name="Coughlan A.Y."/>
            <person name="Deshpande S."/>
            <person name="Douglass A.P."/>
            <person name="Hanson S.J."/>
            <person name="Klenk H.-P."/>
            <person name="LaButti K.M."/>
            <person name="Lapidus A."/>
            <person name="Lindquist E.A."/>
            <person name="Lipzen A.M."/>
            <person name="Meier-Kolthoff J.P."/>
            <person name="Ohm R.A."/>
            <person name="Otillar R.P."/>
            <person name="Pangilinan J.L."/>
            <person name="Peng Y."/>
            <person name="Rokas A."/>
            <person name="Rosa C.A."/>
            <person name="Scheuner C."/>
            <person name="Sibirny A.A."/>
            <person name="Slot J.C."/>
            <person name="Stielow J.B."/>
            <person name="Sun H."/>
            <person name="Kurtzman C.P."/>
            <person name="Blackwell M."/>
            <person name="Grigoriev I.V."/>
            <person name="Jeffries T.W."/>
        </authorList>
    </citation>
    <scope>NUCLEOTIDE SEQUENCE [LARGE SCALE GENOMIC DNA]</scope>
    <source>
        <strain evidence="4">ATCC 58044 / CBS 1984 / NCYC 433 / NRRL Y-366-8</strain>
    </source>
</reference>
<dbReference type="Pfam" id="PF03126">
    <property type="entry name" value="Plus-3"/>
    <property type="match status" value="1"/>
</dbReference>
<dbReference type="GO" id="GO:0006353">
    <property type="term" value="P:DNA-templated transcription termination"/>
    <property type="evidence" value="ECO:0007669"/>
    <property type="project" value="EnsemblFungi"/>
</dbReference>
<dbReference type="SMART" id="SM00719">
    <property type="entry name" value="Plus3"/>
    <property type="match status" value="1"/>
</dbReference>
<dbReference type="AlphaFoldDB" id="A0A1E3NXI9"/>
<feature type="region of interest" description="Disordered" evidence="1">
    <location>
        <begin position="60"/>
        <end position="155"/>
    </location>
</feature>
<dbReference type="GO" id="GO:0032968">
    <property type="term" value="P:positive regulation of transcription elongation by RNA polymerase II"/>
    <property type="evidence" value="ECO:0007669"/>
    <property type="project" value="EnsemblFungi"/>
</dbReference>
<dbReference type="RefSeq" id="XP_019036907.1">
    <property type="nucleotide sequence ID" value="XM_019186560.1"/>
</dbReference>
<dbReference type="OrthoDB" id="166375at2759"/>
<dbReference type="GO" id="GO:0003723">
    <property type="term" value="F:RNA binding"/>
    <property type="evidence" value="ECO:0007669"/>
    <property type="project" value="EnsemblFungi"/>
</dbReference>
<dbReference type="GO" id="GO:0001015">
    <property type="term" value="P:snoRNA transcription by RNA polymerase II"/>
    <property type="evidence" value="ECO:0007669"/>
    <property type="project" value="EnsemblFungi"/>
</dbReference>
<dbReference type="GO" id="GO:2001209">
    <property type="term" value="P:positive regulation of transcription elongation by RNA polymerase I"/>
    <property type="evidence" value="ECO:0007669"/>
    <property type="project" value="EnsemblFungi"/>
</dbReference>
<evidence type="ECO:0000259" key="2">
    <source>
        <dbReference type="PROSITE" id="PS51360"/>
    </source>
</evidence>
<protein>
    <recommendedName>
        <fullName evidence="2">Plus3 domain-containing protein</fullName>
    </recommendedName>
</protein>
<dbReference type="GO" id="GO:0000122">
    <property type="term" value="P:negative regulation of transcription by RNA polymerase II"/>
    <property type="evidence" value="ECO:0007669"/>
    <property type="project" value="EnsemblFungi"/>
</dbReference>
<feature type="region of interest" description="Disordered" evidence="1">
    <location>
        <begin position="1"/>
        <end position="48"/>
    </location>
</feature>
<dbReference type="SUPFAM" id="SSF159042">
    <property type="entry name" value="Plus3-like"/>
    <property type="match status" value="1"/>
</dbReference>
<dbReference type="GeneID" id="30203806"/>
<dbReference type="GO" id="GO:0090262">
    <property type="term" value="P:regulation of transcription-coupled nucleotide-excision repair"/>
    <property type="evidence" value="ECO:0007669"/>
    <property type="project" value="EnsemblFungi"/>
</dbReference>
<dbReference type="GO" id="GO:1990269">
    <property type="term" value="F:RNA polymerase II C-terminal domain phosphoserine binding"/>
    <property type="evidence" value="ECO:0007669"/>
    <property type="project" value="EnsemblFungi"/>
</dbReference>
<feature type="compositionally biased region" description="Acidic residues" evidence="1">
    <location>
        <begin position="115"/>
        <end position="148"/>
    </location>
</feature>
<dbReference type="GO" id="GO:0042138">
    <property type="term" value="P:meiotic DNA double-strand break formation"/>
    <property type="evidence" value="ECO:0007669"/>
    <property type="project" value="EnsemblFungi"/>
</dbReference>
<gene>
    <name evidence="3" type="ORF">WICANDRAFT_97108</name>
</gene>
<evidence type="ECO:0000313" key="3">
    <source>
        <dbReference type="EMBL" id="ODQ57700.1"/>
    </source>
</evidence>
<dbReference type="PROSITE" id="PS51360">
    <property type="entry name" value="PLUS3"/>
    <property type="match status" value="1"/>
</dbReference>
<accession>A0A1E3NXI9</accession>
<dbReference type="GO" id="GO:0070911">
    <property type="term" value="P:global genome nucleotide-excision repair"/>
    <property type="evidence" value="ECO:0007669"/>
    <property type="project" value="EnsemblFungi"/>
</dbReference>
<dbReference type="GO" id="GO:0016593">
    <property type="term" value="C:Cdc73/Paf1 complex"/>
    <property type="evidence" value="ECO:0007669"/>
    <property type="project" value="EnsemblFungi"/>
</dbReference>
<feature type="domain" description="Plus3" evidence="2">
    <location>
        <begin position="166"/>
        <end position="298"/>
    </location>
</feature>
<evidence type="ECO:0000256" key="1">
    <source>
        <dbReference type="SAM" id="MobiDB-lite"/>
    </source>
</evidence>
<dbReference type="Proteomes" id="UP000094112">
    <property type="component" value="Unassembled WGS sequence"/>
</dbReference>
<dbReference type="GO" id="GO:0000791">
    <property type="term" value="C:euchromatin"/>
    <property type="evidence" value="ECO:0007669"/>
    <property type="project" value="EnsemblFungi"/>
</dbReference>
<feature type="compositionally biased region" description="Low complexity" evidence="1">
    <location>
        <begin position="65"/>
        <end position="77"/>
    </location>
</feature>
<dbReference type="InterPro" id="IPR036128">
    <property type="entry name" value="Plus3-like_sf"/>
</dbReference>
<dbReference type="Gene3D" id="3.90.70.200">
    <property type="entry name" value="Plus-3 domain"/>
    <property type="match status" value="1"/>
</dbReference>
<evidence type="ECO:0000313" key="4">
    <source>
        <dbReference type="Proteomes" id="UP000094112"/>
    </source>
</evidence>
<feature type="compositionally biased region" description="Acidic residues" evidence="1">
    <location>
        <begin position="1"/>
        <end position="15"/>
    </location>
</feature>
<sequence length="486" mass="56852">MDEVYGEDDEDDDINEPVNPYPLEGKYKNEKDRAELENMPEMQRESILFERSQELRKYNDKKLLAQRAKQNQAQKQRSSGRSQKVKESSRSVKSSKLSELKKQREKKNRRANREDYDDEDEDEDEEEEEDPYDLGDEDEEEDSYEPDFNDFGGHDVKWAESSKRKAVEVKDINKIKTGHSIAEKYCFYPGFTTAMIGTFGRIAISKNEYRMVKIEKVIHAKPYRLGNLRTDQYFVVSQPGKDTKSFNMNYFSDDAISDAEFEKYNQYISDATASGKKASLPSLRDIDEKYQELRQFATKKLEGAAFEEFIRRRSLFNDTSVGANYVLKKSEFEQKLAMAKDRNDIRAIKDYSERLRKIENHFQKSNPNRVSAGSSSDQFAKLNEKNRKLNMKSVKEAELINTEKRRTGTTDKSDPFRRLTTKSRMYYQEIQKEENEKAKNDAIVAAQEKSEKEAKEKQLLKQAKYRNLGEMDKLIASIDFKFDIKI</sequence>
<dbReference type="GO" id="GO:0031124">
    <property type="term" value="P:mRNA 3'-end processing"/>
    <property type="evidence" value="ECO:0007669"/>
    <property type="project" value="EnsemblFungi"/>
</dbReference>
<keyword evidence="4" id="KW-1185">Reference proteome</keyword>
<proteinExistence type="predicted"/>
<dbReference type="InterPro" id="IPR004343">
    <property type="entry name" value="Plus-3_dom"/>
</dbReference>
<name>A0A1E3NXI9_WICAA</name>
<dbReference type="EMBL" id="KV454213">
    <property type="protein sequence ID" value="ODQ57700.1"/>
    <property type="molecule type" value="Genomic_DNA"/>
</dbReference>
<dbReference type="GO" id="GO:0003677">
    <property type="term" value="F:DNA binding"/>
    <property type="evidence" value="ECO:0007669"/>
    <property type="project" value="InterPro"/>
</dbReference>
<dbReference type="GO" id="GO:0031126">
    <property type="term" value="P:sno(s)RNA 3'-end processing"/>
    <property type="evidence" value="ECO:0007669"/>
    <property type="project" value="EnsemblFungi"/>
</dbReference>
<dbReference type="STRING" id="683960.A0A1E3NXI9"/>
<feature type="compositionally biased region" description="Basic and acidic residues" evidence="1">
    <location>
        <begin position="25"/>
        <end position="48"/>
    </location>
</feature>
<organism evidence="3 4">
    <name type="scientific">Wickerhamomyces anomalus (strain ATCC 58044 / CBS 1984 / NCYC 433 / NRRL Y-366-8)</name>
    <name type="common">Yeast</name>
    <name type="synonym">Hansenula anomala</name>
    <dbReference type="NCBI Taxonomy" id="683960"/>
    <lineage>
        <taxon>Eukaryota</taxon>
        <taxon>Fungi</taxon>
        <taxon>Dikarya</taxon>
        <taxon>Ascomycota</taxon>
        <taxon>Saccharomycotina</taxon>
        <taxon>Saccharomycetes</taxon>
        <taxon>Phaffomycetales</taxon>
        <taxon>Wickerhamomycetaceae</taxon>
        <taxon>Wickerhamomyces</taxon>
    </lineage>
</organism>
<dbReference type="GO" id="GO:0006368">
    <property type="term" value="P:transcription elongation by RNA polymerase II"/>
    <property type="evidence" value="ECO:0007669"/>
    <property type="project" value="EnsemblFungi"/>
</dbReference>